<keyword evidence="3" id="KW-1185">Reference proteome</keyword>
<dbReference type="RefSeq" id="WP_162445115.1">
    <property type="nucleotide sequence ID" value="NZ_CP048222.1"/>
</dbReference>
<dbReference type="InterPro" id="IPR023534">
    <property type="entry name" value="Rof/RNase_P-like"/>
</dbReference>
<evidence type="ECO:0000313" key="2">
    <source>
        <dbReference type="EMBL" id="QHT69122.1"/>
    </source>
</evidence>
<feature type="region of interest" description="Disordered" evidence="1">
    <location>
        <begin position="130"/>
        <end position="149"/>
    </location>
</feature>
<evidence type="ECO:0000256" key="1">
    <source>
        <dbReference type="SAM" id="MobiDB-lite"/>
    </source>
</evidence>
<sequence>MENQPQSNKQYKPISSDFYDELEACATTQQICEIIYRDENGEETKMISRILDLYTHDHVEFAKLENQVIRLDSIINVNGKSEGHPQVDLDLLQQDMLPADRTDNQPMAFNQTSTTSSDFTAGTPVENIGNSSFTEHGDRSMGTTQPADELTDNRFVGDISHIGSAGTVAEQADAVYQSELHQSPLVEDNLLGETIPADHTATEYPVQLDEESDFVHRFTTSVTPFLVAENDVYSFTADRMRNRLYVKAFQSWDDQEDVMEIGGYFNRIAPLMRGTFTLLNDLTALEPDESGTLMAPAFPNKDVLLDAGLVKVADLVPETCDTLVHTLHSFSVNSVRLRYFKDRSQAEHWLGDEHREIGTPDGSAY</sequence>
<proteinExistence type="predicted"/>
<accession>A0A6C0GNE5</accession>
<name>A0A6C0GNE5_9BACT</name>
<dbReference type="KEGG" id="rhoz:GXP67_21980"/>
<evidence type="ECO:0000313" key="3">
    <source>
        <dbReference type="Proteomes" id="UP000480178"/>
    </source>
</evidence>
<dbReference type="AlphaFoldDB" id="A0A6C0GNE5"/>
<dbReference type="SUPFAM" id="SSF101744">
    <property type="entry name" value="Rof/RNase P subunit-like"/>
    <property type="match status" value="1"/>
</dbReference>
<protein>
    <submittedName>
        <fullName evidence="2">Uncharacterized protein</fullName>
    </submittedName>
</protein>
<dbReference type="EMBL" id="CP048222">
    <property type="protein sequence ID" value="QHT69122.1"/>
    <property type="molecule type" value="Genomic_DNA"/>
</dbReference>
<dbReference type="Proteomes" id="UP000480178">
    <property type="component" value="Chromosome"/>
</dbReference>
<dbReference type="Gene3D" id="2.30.30.400">
    <property type="entry name" value="Rof-like"/>
    <property type="match status" value="1"/>
</dbReference>
<reference evidence="2 3" key="1">
    <citation type="submission" date="2020-01" db="EMBL/GenBank/DDBJ databases">
        <authorList>
            <person name="Kim M.K."/>
        </authorList>
    </citation>
    <scope>NUCLEOTIDE SEQUENCE [LARGE SCALE GENOMIC DNA]</scope>
    <source>
        <strain evidence="2 3">172606-1</strain>
    </source>
</reference>
<organism evidence="2 3">
    <name type="scientific">Rhodocytophaga rosea</name>
    <dbReference type="NCBI Taxonomy" id="2704465"/>
    <lineage>
        <taxon>Bacteria</taxon>
        <taxon>Pseudomonadati</taxon>
        <taxon>Bacteroidota</taxon>
        <taxon>Cytophagia</taxon>
        <taxon>Cytophagales</taxon>
        <taxon>Rhodocytophagaceae</taxon>
        <taxon>Rhodocytophaga</taxon>
    </lineage>
</organism>
<gene>
    <name evidence="2" type="ORF">GXP67_21980</name>
</gene>
<dbReference type="InterPro" id="IPR038626">
    <property type="entry name" value="Rof-like_sf"/>
</dbReference>